<dbReference type="InterPro" id="IPR013766">
    <property type="entry name" value="Thioredoxin_domain"/>
</dbReference>
<dbReference type="OrthoDB" id="117402at2"/>
<evidence type="ECO:0000259" key="6">
    <source>
        <dbReference type="PROSITE" id="PS51352"/>
    </source>
</evidence>
<evidence type="ECO:0000256" key="3">
    <source>
        <dbReference type="ARBA" id="ARBA00023002"/>
    </source>
</evidence>
<comment type="caution">
    <text evidence="7">The sequence shown here is derived from an EMBL/GenBank/DDBJ whole genome shotgun (WGS) entry which is preliminary data.</text>
</comment>
<evidence type="ECO:0000256" key="4">
    <source>
        <dbReference type="ARBA" id="ARBA00023157"/>
    </source>
</evidence>
<organism evidence="7 9">
    <name type="scientific">Streptomyces nanshensis</name>
    <dbReference type="NCBI Taxonomy" id="518642"/>
    <lineage>
        <taxon>Bacteria</taxon>
        <taxon>Bacillati</taxon>
        <taxon>Actinomycetota</taxon>
        <taxon>Actinomycetes</taxon>
        <taxon>Kitasatosporales</taxon>
        <taxon>Streptomycetaceae</taxon>
        <taxon>Streptomyces</taxon>
    </lineage>
</organism>
<dbReference type="InterPro" id="IPR012336">
    <property type="entry name" value="Thioredoxin-like_fold"/>
</dbReference>
<comment type="similarity">
    <text evidence="1">Belongs to the thioredoxin family. DsbA subfamily.</text>
</comment>
<dbReference type="PROSITE" id="PS51352">
    <property type="entry name" value="THIOREDOXIN_2"/>
    <property type="match status" value="1"/>
</dbReference>
<gene>
    <name evidence="7" type="ORF">AN221_23585</name>
    <name evidence="8" type="ORF">AN221_23595</name>
</gene>
<keyword evidence="3" id="KW-0560">Oxidoreductase</keyword>
<evidence type="ECO:0000313" key="9">
    <source>
        <dbReference type="Proteomes" id="UP000175971"/>
    </source>
</evidence>
<dbReference type="PATRIC" id="fig|518642.7.peg.5007"/>
<protein>
    <submittedName>
        <fullName evidence="7">Disulfide bond formation protein DsbA</fullName>
    </submittedName>
</protein>
<evidence type="ECO:0000256" key="5">
    <source>
        <dbReference type="ARBA" id="ARBA00023284"/>
    </source>
</evidence>
<dbReference type="AlphaFoldDB" id="A0A1E7LQ84"/>
<keyword evidence="2" id="KW-0732">Signal</keyword>
<name>A0A1E7LQ84_9ACTN</name>
<accession>A0A1E7LQ84</accession>
<keyword evidence="5" id="KW-0676">Redox-active center</keyword>
<proteinExistence type="inferred from homology"/>
<keyword evidence="9" id="KW-1185">Reference proteome</keyword>
<feature type="domain" description="Thioredoxin" evidence="6">
    <location>
        <begin position="26"/>
        <end position="218"/>
    </location>
</feature>
<reference evidence="7 9" key="1">
    <citation type="journal article" date="2016" name="Front. Microbiol.">
        <title>Comparative Genomics Analysis of Streptomyces Species Reveals Their Adaptation to the Marine Environment and Their Diversity at the Genomic Level.</title>
        <authorList>
            <person name="Tian X."/>
            <person name="Zhang Z."/>
            <person name="Yang T."/>
            <person name="Chen M."/>
            <person name="Li J."/>
            <person name="Chen F."/>
            <person name="Yang J."/>
            <person name="Li W."/>
            <person name="Zhang B."/>
            <person name="Zhang Z."/>
            <person name="Wu J."/>
            <person name="Zhang C."/>
            <person name="Long L."/>
            <person name="Xiao J."/>
        </authorList>
    </citation>
    <scope>NUCLEOTIDE SEQUENCE [LARGE SCALE GENOMIC DNA]</scope>
    <source>
        <strain evidence="7 9">SCSIO M10372</strain>
    </source>
</reference>
<dbReference type="PANTHER" id="PTHR13887:SF14">
    <property type="entry name" value="DISULFIDE BOND FORMATION PROTEIN D"/>
    <property type="match status" value="1"/>
</dbReference>
<dbReference type="SUPFAM" id="SSF52833">
    <property type="entry name" value="Thioredoxin-like"/>
    <property type="match status" value="1"/>
</dbReference>
<dbReference type="EMBL" id="LJGZ01000094">
    <property type="protein sequence ID" value="OEV18355.1"/>
    <property type="molecule type" value="Genomic_DNA"/>
</dbReference>
<dbReference type="EMBL" id="LJGZ01000094">
    <property type="protein sequence ID" value="OEV18356.1"/>
    <property type="molecule type" value="Genomic_DNA"/>
</dbReference>
<dbReference type="Proteomes" id="UP000175971">
    <property type="component" value="Unassembled WGS sequence"/>
</dbReference>
<dbReference type="RefSeq" id="WP_070202778.1">
    <property type="nucleotide sequence ID" value="NZ_LJGZ01000094.1"/>
</dbReference>
<dbReference type="GO" id="GO:0016491">
    <property type="term" value="F:oxidoreductase activity"/>
    <property type="evidence" value="ECO:0007669"/>
    <property type="project" value="UniProtKB-KW"/>
</dbReference>
<dbReference type="Gene3D" id="3.40.30.10">
    <property type="entry name" value="Glutaredoxin"/>
    <property type="match status" value="1"/>
</dbReference>
<dbReference type="PANTHER" id="PTHR13887">
    <property type="entry name" value="GLUTATHIONE S-TRANSFERASE KAPPA"/>
    <property type="match status" value="1"/>
</dbReference>
<evidence type="ECO:0000256" key="1">
    <source>
        <dbReference type="ARBA" id="ARBA00005791"/>
    </source>
</evidence>
<keyword evidence="4" id="KW-1015">Disulfide bond</keyword>
<evidence type="ECO:0000256" key="2">
    <source>
        <dbReference type="ARBA" id="ARBA00022729"/>
    </source>
</evidence>
<dbReference type="InterPro" id="IPR036249">
    <property type="entry name" value="Thioredoxin-like_sf"/>
</dbReference>
<dbReference type="Pfam" id="PF13462">
    <property type="entry name" value="Thioredoxin_4"/>
    <property type="match status" value="1"/>
</dbReference>
<evidence type="ECO:0000313" key="8">
    <source>
        <dbReference type="EMBL" id="OEV18356.1"/>
    </source>
</evidence>
<evidence type="ECO:0000313" key="7">
    <source>
        <dbReference type="EMBL" id="OEV18355.1"/>
    </source>
</evidence>
<sequence>MKKHLIIAAVILAAFAAGLGSFLLLAPEDRDRGMVEVEAAAQAQPVRETSHRLTSPGRSELTVVEFLDFECEACGAVYPAVEKLRAEYGDRVTFIARYFPMPGHKNALLAARTVEAAAQQGKFEEMYGKLFTTQAQWGEASESKEALFREYARELGLDMEKFTAALNDPATTERIEADQRDGLGLGVQGTPTFFVDGLRIPNPASYEEFRALIEKRLARR</sequence>